<dbReference type="AlphaFoldDB" id="A0A150GAM4"/>
<evidence type="ECO:0000313" key="5">
    <source>
        <dbReference type="Proteomes" id="UP000075714"/>
    </source>
</evidence>
<dbReference type="PROSITE" id="PS50088">
    <property type="entry name" value="ANK_REPEAT"/>
    <property type="match status" value="6"/>
</dbReference>
<dbReference type="STRING" id="33097.A0A150GAM4"/>
<dbReference type="SUPFAM" id="SSF48403">
    <property type="entry name" value="Ankyrin repeat"/>
    <property type="match status" value="2"/>
</dbReference>
<dbReference type="EMBL" id="LSYV01000045">
    <property type="protein sequence ID" value="KXZ46400.1"/>
    <property type="molecule type" value="Genomic_DNA"/>
</dbReference>
<dbReference type="PROSITE" id="PS50297">
    <property type="entry name" value="ANK_REP_REGION"/>
    <property type="match status" value="5"/>
</dbReference>
<dbReference type="PANTHER" id="PTHR24198">
    <property type="entry name" value="ANKYRIN REPEAT AND PROTEIN KINASE DOMAIN-CONTAINING PROTEIN"/>
    <property type="match status" value="1"/>
</dbReference>
<dbReference type="Pfam" id="PF00023">
    <property type="entry name" value="Ank"/>
    <property type="match status" value="1"/>
</dbReference>
<organism evidence="4 5">
    <name type="scientific">Gonium pectorale</name>
    <name type="common">Green alga</name>
    <dbReference type="NCBI Taxonomy" id="33097"/>
    <lineage>
        <taxon>Eukaryota</taxon>
        <taxon>Viridiplantae</taxon>
        <taxon>Chlorophyta</taxon>
        <taxon>core chlorophytes</taxon>
        <taxon>Chlorophyceae</taxon>
        <taxon>CS clade</taxon>
        <taxon>Chlamydomonadales</taxon>
        <taxon>Volvocaceae</taxon>
        <taxon>Gonium</taxon>
    </lineage>
</organism>
<evidence type="ECO:0000256" key="2">
    <source>
        <dbReference type="ARBA" id="ARBA00023043"/>
    </source>
</evidence>
<feature type="repeat" description="ANK" evidence="3">
    <location>
        <begin position="386"/>
        <end position="419"/>
    </location>
</feature>
<dbReference type="PANTHER" id="PTHR24198:SF165">
    <property type="entry name" value="ANKYRIN REPEAT-CONTAINING PROTEIN-RELATED"/>
    <property type="match status" value="1"/>
</dbReference>
<keyword evidence="2 3" id="KW-0040">ANK repeat</keyword>
<sequence length="508" mass="51962">MPVTATFAADIEAKKLKAVQDRLKKGEKASQKVTPKPGAHHTLLHAAVRTGEPAIIEALLNAAADVNAVDHEGSTPLHWAALHDAPKPVELLLKKKAKVDAVNKAGLTPLHVAASSGAGTIVGLLLKASAAAAAVPAGGSLTPLQCAVRACCDGSLKASAMLAVVDALVAAGAKLADKDAEGLTPLVRLVGAGRVAEALQLLERPDCGVNELDASGRSLLVAQVASEQPHMDLVRELVAKGASADLQDPLTKDTPLHVAARRGDVALVAALLPAAKKPYTRNGKSRTAAEVALAEAPGGAGAEVAQAILAAGGDPGEAGLGLMKAALEAKADGLAAQLVSVLKPAVLTSLGLEFKTLVAAGLGKAAMTYVQRFDGEHAGDAAVDDEGNTHLHLVAEGGASYDVVAAFLSMGLNPNTSNKEGDTALHVAARAGHVEVCKALVDAGADVLKRNNKNRTPRSQVKLPDSTKDYLAEAEEAFKAAKEAKKSALWDDKMKATQTESAYGVRVM</sequence>
<dbReference type="InterPro" id="IPR002110">
    <property type="entry name" value="Ankyrin_rpt"/>
</dbReference>
<comment type="caution">
    <text evidence="4">The sequence shown here is derived from an EMBL/GenBank/DDBJ whole genome shotgun (WGS) entry which is preliminary data.</text>
</comment>
<evidence type="ECO:0000256" key="3">
    <source>
        <dbReference type="PROSITE-ProRule" id="PRU00023"/>
    </source>
</evidence>
<keyword evidence="5" id="KW-1185">Reference proteome</keyword>
<proteinExistence type="predicted"/>
<feature type="repeat" description="ANK" evidence="3">
    <location>
        <begin position="39"/>
        <end position="71"/>
    </location>
</feature>
<dbReference type="InterPro" id="IPR036770">
    <property type="entry name" value="Ankyrin_rpt-contain_sf"/>
</dbReference>
<name>A0A150GAM4_GONPE</name>
<feature type="repeat" description="ANK" evidence="3">
    <location>
        <begin position="420"/>
        <end position="452"/>
    </location>
</feature>
<evidence type="ECO:0000313" key="4">
    <source>
        <dbReference type="EMBL" id="KXZ46400.1"/>
    </source>
</evidence>
<feature type="repeat" description="ANK" evidence="3">
    <location>
        <begin position="72"/>
        <end position="104"/>
    </location>
</feature>
<reference evidence="5" key="1">
    <citation type="journal article" date="2016" name="Nat. Commun.">
        <title>The Gonium pectorale genome demonstrates co-option of cell cycle regulation during the evolution of multicellularity.</title>
        <authorList>
            <person name="Hanschen E.R."/>
            <person name="Marriage T.N."/>
            <person name="Ferris P.J."/>
            <person name="Hamaji T."/>
            <person name="Toyoda A."/>
            <person name="Fujiyama A."/>
            <person name="Neme R."/>
            <person name="Noguchi H."/>
            <person name="Minakuchi Y."/>
            <person name="Suzuki M."/>
            <person name="Kawai-Toyooka H."/>
            <person name="Smith D.R."/>
            <person name="Sparks H."/>
            <person name="Anderson J."/>
            <person name="Bakaric R."/>
            <person name="Luria V."/>
            <person name="Karger A."/>
            <person name="Kirschner M.W."/>
            <person name="Durand P.M."/>
            <person name="Michod R.E."/>
            <person name="Nozaki H."/>
            <person name="Olson B.J."/>
        </authorList>
    </citation>
    <scope>NUCLEOTIDE SEQUENCE [LARGE SCALE GENOMIC DNA]</scope>
    <source>
        <strain evidence="5">NIES-2863</strain>
    </source>
</reference>
<protein>
    <submittedName>
        <fullName evidence="4">Uncharacterized protein</fullName>
    </submittedName>
</protein>
<keyword evidence="1" id="KW-0677">Repeat</keyword>
<dbReference type="SMART" id="SM00248">
    <property type="entry name" value="ANK"/>
    <property type="match status" value="8"/>
</dbReference>
<dbReference type="Proteomes" id="UP000075714">
    <property type="component" value="Unassembled WGS sequence"/>
</dbReference>
<dbReference type="Gene3D" id="1.25.40.20">
    <property type="entry name" value="Ankyrin repeat-containing domain"/>
    <property type="match status" value="3"/>
</dbReference>
<evidence type="ECO:0000256" key="1">
    <source>
        <dbReference type="ARBA" id="ARBA00022737"/>
    </source>
</evidence>
<dbReference type="OrthoDB" id="194358at2759"/>
<gene>
    <name evidence="4" type="ORF">GPECTOR_44g75</name>
</gene>
<feature type="repeat" description="ANK" evidence="3">
    <location>
        <begin position="105"/>
        <end position="137"/>
    </location>
</feature>
<feature type="repeat" description="ANK" evidence="3">
    <location>
        <begin position="251"/>
        <end position="283"/>
    </location>
</feature>
<dbReference type="Pfam" id="PF12796">
    <property type="entry name" value="Ank_2"/>
    <property type="match status" value="3"/>
</dbReference>
<accession>A0A150GAM4</accession>